<dbReference type="AlphaFoldDB" id="A0A1F8H5W0"/>
<comment type="caution">
    <text evidence="1">The sequence shown here is derived from an EMBL/GenBank/DDBJ whole genome shotgun (WGS) entry which is preliminary data.</text>
</comment>
<name>A0A1F8H5W0_9BACT</name>
<accession>A0A1F8H5W0</accession>
<dbReference type="EMBL" id="MGKU01000002">
    <property type="protein sequence ID" value="OGN32953.1"/>
    <property type="molecule type" value="Genomic_DNA"/>
</dbReference>
<organism evidence="1 2">
    <name type="scientific">Candidatus Yanofskybacteria bacterium RIFCSPLOWO2_02_FULL_45_10</name>
    <dbReference type="NCBI Taxonomy" id="1802706"/>
    <lineage>
        <taxon>Bacteria</taxon>
        <taxon>Candidatus Yanofskyibacteriota</taxon>
    </lineage>
</organism>
<dbReference type="Proteomes" id="UP000177494">
    <property type="component" value="Unassembled WGS sequence"/>
</dbReference>
<evidence type="ECO:0000313" key="2">
    <source>
        <dbReference type="Proteomes" id="UP000177494"/>
    </source>
</evidence>
<reference evidence="1 2" key="1">
    <citation type="journal article" date="2016" name="Nat. Commun.">
        <title>Thousands of microbial genomes shed light on interconnected biogeochemical processes in an aquifer system.</title>
        <authorList>
            <person name="Anantharaman K."/>
            <person name="Brown C.T."/>
            <person name="Hug L.A."/>
            <person name="Sharon I."/>
            <person name="Castelle C.J."/>
            <person name="Probst A.J."/>
            <person name="Thomas B.C."/>
            <person name="Singh A."/>
            <person name="Wilkins M.J."/>
            <person name="Karaoz U."/>
            <person name="Brodie E.L."/>
            <person name="Williams K.H."/>
            <person name="Hubbard S.S."/>
            <person name="Banfield J.F."/>
        </authorList>
    </citation>
    <scope>NUCLEOTIDE SEQUENCE [LARGE SCALE GENOMIC DNA]</scope>
</reference>
<evidence type="ECO:0000313" key="1">
    <source>
        <dbReference type="EMBL" id="OGN32953.1"/>
    </source>
</evidence>
<gene>
    <name evidence="1" type="ORF">A3I32_01385</name>
</gene>
<protein>
    <submittedName>
        <fullName evidence="1">Uncharacterized protein</fullName>
    </submittedName>
</protein>
<sequence>MPQRKGDGMTFEKFITDYQDVTPPLNFLILDEPVEVRAQRPGVIVLYAIVALATTSKSPDGHLYALAVKEYGKEFCSIIILSRMKHKAEEDPSHLWDMRPEVLLHAWTQKWFEYNPARLIDIGIRLERWATAKRQQELEQPK</sequence>
<proteinExistence type="predicted"/>